<feature type="region of interest" description="Disordered" evidence="14">
    <location>
        <begin position="51"/>
        <end position="72"/>
    </location>
</feature>
<dbReference type="PANTHER" id="PTHR22142">
    <property type="match status" value="1"/>
</dbReference>
<evidence type="ECO:0000256" key="12">
    <source>
        <dbReference type="ARBA" id="ARBA00023328"/>
    </source>
</evidence>
<evidence type="ECO:0000256" key="8">
    <source>
        <dbReference type="ARBA" id="ARBA00022838"/>
    </source>
</evidence>
<keyword evidence="10" id="KW-0539">Nucleus</keyword>
<comment type="caution">
    <text evidence="15">The sequence shown here is derived from an EMBL/GenBank/DDBJ whole genome shotgun (WGS) entry which is preliminary data.</text>
</comment>
<dbReference type="GO" id="GO:0031262">
    <property type="term" value="C:Ndc80 complex"/>
    <property type="evidence" value="ECO:0007669"/>
    <property type="project" value="TreeGrafter"/>
</dbReference>
<dbReference type="InterPro" id="IPR013252">
    <property type="entry name" value="Ndc80_Spc24"/>
</dbReference>
<dbReference type="OrthoDB" id="6432863at2759"/>
<evidence type="ECO:0000256" key="1">
    <source>
        <dbReference type="ARBA" id="ARBA00004123"/>
    </source>
</evidence>
<comment type="similarity">
    <text evidence="3">Belongs to the SPC24 family.</text>
</comment>
<dbReference type="Gene3D" id="3.30.160.570">
    <property type="entry name" value="Ncd80 complex, Spc24 subunit"/>
    <property type="match status" value="1"/>
</dbReference>
<keyword evidence="11" id="KW-0131">Cell cycle</keyword>
<evidence type="ECO:0000313" key="16">
    <source>
        <dbReference type="Proteomes" id="UP000269221"/>
    </source>
</evidence>
<evidence type="ECO:0000313" key="15">
    <source>
        <dbReference type="EMBL" id="RMB90080.1"/>
    </source>
</evidence>
<evidence type="ECO:0000256" key="9">
    <source>
        <dbReference type="ARBA" id="ARBA00023054"/>
    </source>
</evidence>
<evidence type="ECO:0000256" key="14">
    <source>
        <dbReference type="SAM" id="MobiDB-lite"/>
    </source>
</evidence>
<dbReference type="GO" id="GO:0051301">
    <property type="term" value="P:cell division"/>
    <property type="evidence" value="ECO:0007669"/>
    <property type="project" value="UniProtKB-KW"/>
</dbReference>
<keyword evidence="16" id="KW-1185">Reference proteome</keyword>
<dbReference type="STRING" id="333673.A0A3M0IQG6"/>
<keyword evidence="9" id="KW-0175">Coiled coil</keyword>
<gene>
    <name evidence="15" type="ORF">DUI87_33535</name>
</gene>
<evidence type="ECO:0000256" key="10">
    <source>
        <dbReference type="ARBA" id="ARBA00023242"/>
    </source>
</evidence>
<keyword evidence="12" id="KW-0137">Centromere</keyword>
<proteinExistence type="inferred from homology"/>
<sequence>MDSAGFPPVEEVEELSQELLRELSSGCTEELLRRGLECRQRLDQRLLEAQSRARGLARGEPPRQGESPAPPRRRYVAQLYYEISRIDWDYGAEPGRIRGVHHGPDIAVPLDLEASRHSGTFVCDYLWGLVPAQWGPRRAPPDPSPN</sequence>
<dbReference type="Proteomes" id="UP000269221">
    <property type="component" value="Unassembled WGS sequence"/>
</dbReference>
<name>A0A3M0IQG6_HIRRU</name>
<evidence type="ECO:0000256" key="7">
    <source>
        <dbReference type="ARBA" id="ARBA00022776"/>
    </source>
</evidence>
<keyword evidence="8" id="KW-0995">Kinetochore</keyword>
<organism evidence="15 16">
    <name type="scientific">Hirundo rustica rustica</name>
    <dbReference type="NCBI Taxonomy" id="333673"/>
    <lineage>
        <taxon>Eukaryota</taxon>
        <taxon>Metazoa</taxon>
        <taxon>Chordata</taxon>
        <taxon>Craniata</taxon>
        <taxon>Vertebrata</taxon>
        <taxon>Euteleostomi</taxon>
        <taxon>Archelosauria</taxon>
        <taxon>Archosauria</taxon>
        <taxon>Dinosauria</taxon>
        <taxon>Saurischia</taxon>
        <taxon>Theropoda</taxon>
        <taxon>Coelurosauria</taxon>
        <taxon>Aves</taxon>
        <taxon>Neognathae</taxon>
        <taxon>Neoaves</taxon>
        <taxon>Telluraves</taxon>
        <taxon>Australaves</taxon>
        <taxon>Passeriformes</taxon>
        <taxon>Sylvioidea</taxon>
        <taxon>Hirundinidae</taxon>
        <taxon>Hirundo</taxon>
    </lineage>
</organism>
<dbReference type="PANTHER" id="PTHR22142:SF2">
    <property type="entry name" value="KINETOCHORE PROTEIN SPC24"/>
    <property type="match status" value="1"/>
</dbReference>
<comment type="subcellular location">
    <subcellularLocation>
        <location evidence="2">Chromosome</location>
        <location evidence="2">Centromere</location>
        <location evidence="2">Kinetochore</location>
    </subcellularLocation>
    <subcellularLocation>
        <location evidence="1">Nucleus</location>
    </subcellularLocation>
</comment>
<evidence type="ECO:0000256" key="3">
    <source>
        <dbReference type="ARBA" id="ARBA00007804"/>
    </source>
</evidence>
<evidence type="ECO:0000256" key="11">
    <source>
        <dbReference type="ARBA" id="ARBA00023306"/>
    </source>
</evidence>
<dbReference type="EMBL" id="QRBI01000260">
    <property type="protein sequence ID" value="RMB90080.1"/>
    <property type="molecule type" value="Genomic_DNA"/>
</dbReference>
<evidence type="ECO:0000256" key="4">
    <source>
        <dbReference type="ARBA" id="ARBA00013690"/>
    </source>
</evidence>
<evidence type="ECO:0000256" key="2">
    <source>
        <dbReference type="ARBA" id="ARBA00004629"/>
    </source>
</evidence>
<keyword evidence="6" id="KW-0132">Cell division</keyword>
<dbReference type="GO" id="GO:0007059">
    <property type="term" value="P:chromosome segregation"/>
    <property type="evidence" value="ECO:0007669"/>
    <property type="project" value="TreeGrafter"/>
</dbReference>
<evidence type="ECO:0000256" key="5">
    <source>
        <dbReference type="ARBA" id="ARBA00022454"/>
    </source>
</evidence>
<accession>A0A3M0IQG6</accession>
<dbReference type="AlphaFoldDB" id="A0A3M0IQG6"/>
<keyword evidence="7" id="KW-0498">Mitosis</keyword>
<dbReference type="GO" id="GO:0008017">
    <property type="term" value="F:microtubule binding"/>
    <property type="evidence" value="ECO:0007669"/>
    <property type="project" value="TreeGrafter"/>
</dbReference>
<keyword evidence="5" id="KW-0158">Chromosome</keyword>
<comment type="function">
    <text evidence="13">Acts as a component of the essential kinetochore-associated NDC80 complex, which is required for chromosome segregation and spindle checkpoint activity. Required for kinetochore integrity and the organization of stable microtubule binding sites in the outer plate of the kinetochore. The NDC80 complex synergistically enhances the affinity of the SKA1 complex for microtubules and may allow the NDC80 complex to track depolymerizing microtubules.</text>
</comment>
<dbReference type="GO" id="GO:0005634">
    <property type="term" value="C:nucleus"/>
    <property type="evidence" value="ECO:0007669"/>
    <property type="project" value="UniProtKB-SubCell"/>
</dbReference>
<evidence type="ECO:0000256" key="13">
    <source>
        <dbReference type="ARBA" id="ARBA00045419"/>
    </source>
</evidence>
<protein>
    <recommendedName>
        <fullName evidence="4">Kinetochore protein Spc24</fullName>
    </recommendedName>
</protein>
<reference evidence="15 16" key="1">
    <citation type="submission" date="2018-07" db="EMBL/GenBank/DDBJ databases">
        <title>A high quality draft genome assembly of the barn swallow (H. rustica rustica).</title>
        <authorList>
            <person name="Formenti G."/>
            <person name="Chiara M."/>
            <person name="Poveda L."/>
            <person name="Francoijs K.-J."/>
            <person name="Bonisoli-Alquati A."/>
            <person name="Canova L."/>
            <person name="Gianfranceschi L."/>
            <person name="Horner D.S."/>
            <person name="Saino N."/>
        </authorList>
    </citation>
    <scope>NUCLEOTIDE SEQUENCE [LARGE SCALE GENOMIC DNA]</scope>
    <source>
        <strain evidence="15">Chelidonia</strain>
        <tissue evidence="15">Blood</tissue>
    </source>
</reference>
<evidence type="ECO:0000256" key="6">
    <source>
        <dbReference type="ARBA" id="ARBA00022618"/>
    </source>
</evidence>